<feature type="transmembrane region" description="Helical" evidence="7">
    <location>
        <begin position="184"/>
        <end position="217"/>
    </location>
</feature>
<feature type="transmembrane region" description="Helical" evidence="7">
    <location>
        <begin position="110"/>
        <end position="128"/>
    </location>
</feature>
<sequence length="285" mass="29421">MIRRALSSRTGAAAAVVLALVLVLAVVGAALAPYDPLAQDTTVRLQGPSAAHWLGTDYLGRDVLSRLLAGARVSVLAAVVAVAIGAAVGVVPGMLSVFVGRVPAWLSLRFADTLMALPFIIFAIAVAGLFGNGLFQAMIAVGVLVAPVYFRVVRAAALSKHGAQHVEAAHLLGVPRWRVLATHVWPAVLPTVVVTTANLLATGLLVVSSLTFLGIGVEPPAPTWGGMLASDLLYLTYRLDGPLAPSLMIMVTVGALNALADAVRDAGGDSGRAAHAVRREVSRAR</sequence>
<comment type="caution">
    <text evidence="9">The sequence shown here is derived from an EMBL/GenBank/DDBJ whole genome shotgun (WGS) entry which is preliminary data.</text>
</comment>
<evidence type="ECO:0000256" key="1">
    <source>
        <dbReference type="ARBA" id="ARBA00004651"/>
    </source>
</evidence>
<feature type="transmembrane region" description="Helical" evidence="7">
    <location>
        <begin position="75"/>
        <end position="98"/>
    </location>
</feature>
<dbReference type="RefSeq" id="WP_169324889.1">
    <property type="nucleotide sequence ID" value="NZ_JABCJJ010000013.1"/>
</dbReference>
<evidence type="ECO:0000259" key="8">
    <source>
        <dbReference type="PROSITE" id="PS50928"/>
    </source>
</evidence>
<dbReference type="AlphaFoldDB" id="A0A7Y0LZ21"/>
<dbReference type="InterPro" id="IPR000515">
    <property type="entry name" value="MetI-like"/>
</dbReference>
<dbReference type="Proteomes" id="UP000562124">
    <property type="component" value="Unassembled WGS sequence"/>
</dbReference>
<protein>
    <submittedName>
        <fullName evidence="9">ABC transporter permease</fullName>
    </submittedName>
</protein>
<dbReference type="Pfam" id="PF00528">
    <property type="entry name" value="BPD_transp_1"/>
    <property type="match status" value="1"/>
</dbReference>
<comment type="subcellular location">
    <subcellularLocation>
        <location evidence="1 7">Cell membrane</location>
        <topology evidence="1 7">Multi-pass membrane protein</topology>
    </subcellularLocation>
</comment>
<dbReference type="SUPFAM" id="SSF161098">
    <property type="entry name" value="MetI-like"/>
    <property type="match status" value="1"/>
</dbReference>
<evidence type="ECO:0000256" key="3">
    <source>
        <dbReference type="ARBA" id="ARBA00022475"/>
    </source>
</evidence>
<evidence type="ECO:0000313" key="9">
    <source>
        <dbReference type="EMBL" id="NMR20509.1"/>
    </source>
</evidence>
<dbReference type="GO" id="GO:0055085">
    <property type="term" value="P:transmembrane transport"/>
    <property type="evidence" value="ECO:0007669"/>
    <property type="project" value="InterPro"/>
</dbReference>
<proteinExistence type="inferred from homology"/>
<evidence type="ECO:0000256" key="2">
    <source>
        <dbReference type="ARBA" id="ARBA00022448"/>
    </source>
</evidence>
<evidence type="ECO:0000256" key="6">
    <source>
        <dbReference type="ARBA" id="ARBA00023136"/>
    </source>
</evidence>
<name>A0A7Y0LZ21_CELFI</name>
<dbReference type="PANTHER" id="PTHR43386:SF25">
    <property type="entry name" value="PEPTIDE ABC TRANSPORTER PERMEASE PROTEIN"/>
    <property type="match status" value="1"/>
</dbReference>
<reference evidence="9 10" key="1">
    <citation type="submission" date="2020-04" db="EMBL/GenBank/DDBJ databases">
        <title>Sequencing and Assembly of C. fimi.</title>
        <authorList>
            <person name="Ramsey A.R."/>
        </authorList>
    </citation>
    <scope>NUCLEOTIDE SEQUENCE [LARGE SCALE GENOMIC DNA]</scope>
    <source>
        <strain evidence="9 10">SB</strain>
    </source>
</reference>
<keyword evidence="10" id="KW-1185">Reference proteome</keyword>
<accession>A0A7Y0LZ21</accession>
<feature type="transmembrane region" description="Helical" evidence="7">
    <location>
        <begin position="134"/>
        <end position="152"/>
    </location>
</feature>
<dbReference type="GO" id="GO:0005886">
    <property type="term" value="C:plasma membrane"/>
    <property type="evidence" value="ECO:0007669"/>
    <property type="project" value="UniProtKB-SubCell"/>
</dbReference>
<keyword evidence="4 7" id="KW-0812">Transmembrane</keyword>
<organism evidence="9 10">
    <name type="scientific">Cellulomonas fimi</name>
    <dbReference type="NCBI Taxonomy" id="1708"/>
    <lineage>
        <taxon>Bacteria</taxon>
        <taxon>Bacillati</taxon>
        <taxon>Actinomycetota</taxon>
        <taxon>Actinomycetes</taxon>
        <taxon>Micrococcales</taxon>
        <taxon>Cellulomonadaceae</taxon>
        <taxon>Cellulomonas</taxon>
    </lineage>
</organism>
<gene>
    <name evidence="9" type="ORF">HIR71_09825</name>
</gene>
<keyword evidence="3" id="KW-1003">Cell membrane</keyword>
<keyword evidence="2 7" id="KW-0813">Transport</keyword>
<keyword evidence="6 7" id="KW-0472">Membrane</keyword>
<keyword evidence="5 7" id="KW-1133">Transmembrane helix</keyword>
<dbReference type="PANTHER" id="PTHR43386">
    <property type="entry name" value="OLIGOPEPTIDE TRANSPORT SYSTEM PERMEASE PROTEIN APPC"/>
    <property type="match status" value="1"/>
</dbReference>
<dbReference type="EMBL" id="JABCJJ010000013">
    <property type="protein sequence ID" value="NMR20509.1"/>
    <property type="molecule type" value="Genomic_DNA"/>
</dbReference>
<dbReference type="InterPro" id="IPR050366">
    <property type="entry name" value="BP-dependent_transpt_permease"/>
</dbReference>
<dbReference type="Gene3D" id="1.10.3720.10">
    <property type="entry name" value="MetI-like"/>
    <property type="match status" value="1"/>
</dbReference>
<dbReference type="InterPro" id="IPR025966">
    <property type="entry name" value="OppC_N"/>
</dbReference>
<dbReference type="Pfam" id="PF12911">
    <property type="entry name" value="OppC_N"/>
    <property type="match status" value="1"/>
</dbReference>
<dbReference type="PROSITE" id="PS50928">
    <property type="entry name" value="ABC_TM1"/>
    <property type="match status" value="1"/>
</dbReference>
<dbReference type="InterPro" id="IPR035906">
    <property type="entry name" value="MetI-like_sf"/>
</dbReference>
<dbReference type="CDD" id="cd06261">
    <property type="entry name" value="TM_PBP2"/>
    <property type="match status" value="1"/>
</dbReference>
<evidence type="ECO:0000313" key="10">
    <source>
        <dbReference type="Proteomes" id="UP000562124"/>
    </source>
</evidence>
<feature type="domain" description="ABC transmembrane type-1" evidence="8">
    <location>
        <begin position="71"/>
        <end position="260"/>
    </location>
</feature>
<feature type="transmembrane region" description="Helical" evidence="7">
    <location>
        <begin position="243"/>
        <end position="263"/>
    </location>
</feature>
<evidence type="ECO:0000256" key="4">
    <source>
        <dbReference type="ARBA" id="ARBA00022692"/>
    </source>
</evidence>
<evidence type="ECO:0000256" key="5">
    <source>
        <dbReference type="ARBA" id="ARBA00022989"/>
    </source>
</evidence>
<comment type="similarity">
    <text evidence="7">Belongs to the binding-protein-dependent transport system permease family.</text>
</comment>
<evidence type="ECO:0000256" key="7">
    <source>
        <dbReference type="RuleBase" id="RU363032"/>
    </source>
</evidence>